<gene>
    <name evidence="2" type="ORF">DFR76_101624</name>
</gene>
<dbReference type="AlphaFoldDB" id="A0A370IED0"/>
<evidence type="ECO:0000313" key="2">
    <source>
        <dbReference type="EMBL" id="RDI69086.1"/>
    </source>
</evidence>
<dbReference type="EMBL" id="QQBC01000001">
    <property type="protein sequence ID" value="RDI69086.1"/>
    <property type="molecule type" value="Genomic_DNA"/>
</dbReference>
<proteinExistence type="predicted"/>
<feature type="chain" id="PRO_5016886095" evidence="1">
    <location>
        <begin position="26"/>
        <end position="76"/>
    </location>
</feature>
<protein>
    <submittedName>
        <fullName evidence="2">Uncharacterized protein</fullName>
    </submittedName>
</protein>
<accession>A0A370IED0</accession>
<evidence type="ECO:0000256" key="1">
    <source>
        <dbReference type="SAM" id="SignalP"/>
    </source>
</evidence>
<organism evidence="2 3">
    <name type="scientific">Nocardia pseudobrasiliensis</name>
    <dbReference type="NCBI Taxonomy" id="45979"/>
    <lineage>
        <taxon>Bacteria</taxon>
        <taxon>Bacillati</taxon>
        <taxon>Actinomycetota</taxon>
        <taxon>Actinomycetes</taxon>
        <taxon>Mycobacteriales</taxon>
        <taxon>Nocardiaceae</taxon>
        <taxon>Nocardia</taxon>
    </lineage>
</organism>
<keyword evidence="1" id="KW-0732">Signal</keyword>
<dbReference type="Proteomes" id="UP000254869">
    <property type="component" value="Unassembled WGS sequence"/>
</dbReference>
<dbReference type="STRING" id="1210086.GCA_001613105_00478"/>
<sequence>MGKRFFITSAITLAGIGLGAGFAYADEVEVEGSYSTQAACQTDGPHVQVNRDNDTWTHYDCRNDKGDGLWHLYLSR</sequence>
<feature type="signal peptide" evidence="1">
    <location>
        <begin position="1"/>
        <end position="25"/>
    </location>
</feature>
<comment type="caution">
    <text evidence="2">The sequence shown here is derived from an EMBL/GenBank/DDBJ whole genome shotgun (WGS) entry which is preliminary data.</text>
</comment>
<keyword evidence="3" id="KW-1185">Reference proteome</keyword>
<dbReference type="RefSeq" id="WP_067991983.1">
    <property type="nucleotide sequence ID" value="NZ_QQBC01000001.1"/>
</dbReference>
<reference evidence="2 3" key="1">
    <citation type="submission" date="2018-07" db="EMBL/GenBank/DDBJ databases">
        <title>Genomic Encyclopedia of Type Strains, Phase IV (KMG-IV): sequencing the most valuable type-strain genomes for metagenomic binning, comparative biology and taxonomic classification.</title>
        <authorList>
            <person name="Goeker M."/>
        </authorList>
    </citation>
    <scope>NUCLEOTIDE SEQUENCE [LARGE SCALE GENOMIC DNA]</scope>
    <source>
        <strain evidence="2 3">DSM 44290</strain>
    </source>
</reference>
<name>A0A370IED0_9NOCA</name>
<evidence type="ECO:0000313" key="3">
    <source>
        <dbReference type="Proteomes" id="UP000254869"/>
    </source>
</evidence>